<reference evidence="2" key="1">
    <citation type="submission" date="2024-02" db="EMBL/GenBank/DDBJ databases">
        <authorList>
            <consortium name="ELIXIR-Norway"/>
            <consortium name="Elixir Norway"/>
        </authorList>
    </citation>
    <scope>NUCLEOTIDE SEQUENCE</scope>
</reference>
<proteinExistence type="predicted"/>
<keyword evidence="3" id="KW-1185">Reference proteome</keyword>
<sequence length="102" mass="11072">MCATAMITPKSTKADHKEKCLRTPGCCFLRSPAQHRKEEGPCPGPCRRSFRGAVLDPYSGPCRGPRRRLWGRGASVTPREGRVQDLVDGRSGPGEGRGVGDH</sequence>
<feature type="compositionally biased region" description="Basic and acidic residues" evidence="1">
    <location>
        <begin position="79"/>
        <end position="88"/>
    </location>
</feature>
<name>A0ABP0U3X7_9BRYO</name>
<gene>
    <name evidence="2" type="ORF">CSSPTR1EN2_LOCUS11154</name>
</gene>
<feature type="region of interest" description="Disordered" evidence="1">
    <location>
        <begin position="69"/>
        <end position="102"/>
    </location>
</feature>
<feature type="compositionally biased region" description="Gly residues" evidence="1">
    <location>
        <begin position="91"/>
        <end position="102"/>
    </location>
</feature>
<dbReference type="EMBL" id="OZ019911">
    <property type="protein sequence ID" value="CAK9212274.1"/>
    <property type="molecule type" value="Genomic_DNA"/>
</dbReference>
<evidence type="ECO:0000313" key="2">
    <source>
        <dbReference type="EMBL" id="CAK9212274.1"/>
    </source>
</evidence>
<evidence type="ECO:0000313" key="3">
    <source>
        <dbReference type="Proteomes" id="UP001497512"/>
    </source>
</evidence>
<accession>A0ABP0U3X7</accession>
<protein>
    <submittedName>
        <fullName evidence="2">Uncharacterized protein</fullName>
    </submittedName>
</protein>
<organism evidence="2 3">
    <name type="scientific">Sphagnum troendelagicum</name>
    <dbReference type="NCBI Taxonomy" id="128251"/>
    <lineage>
        <taxon>Eukaryota</taxon>
        <taxon>Viridiplantae</taxon>
        <taxon>Streptophyta</taxon>
        <taxon>Embryophyta</taxon>
        <taxon>Bryophyta</taxon>
        <taxon>Sphagnophytina</taxon>
        <taxon>Sphagnopsida</taxon>
        <taxon>Sphagnales</taxon>
        <taxon>Sphagnaceae</taxon>
        <taxon>Sphagnum</taxon>
    </lineage>
</organism>
<dbReference type="Proteomes" id="UP001497512">
    <property type="component" value="Chromosome 19"/>
</dbReference>
<evidence type="ECO:0000256" key="1">
    <source>
        <dbReference type="SAM" id="MobiDB-lite"/>
    </source>
</evidence>